<comment type="caution">
    <text evidence="5">The sequence shown here is derived from an EMBL/GenBank/DDBJ whole genome shotgun (WGS) entry which is preliminary data.</text>
</comment>
<reference evidence="5" key="2">
    <citation type="submission" date="2021-04" db="EMBL/GenBank/DDBJ databases">
        <authorList>
            <person name="Gilroy R."/>
        </authorList>
    </citation>
    <scope>NUCLEOTIDE SEQUENCE</scope>
    <source>
        <strain evidence="5">CHK179-28034</strain>
    </source>
</reference>
<dbReference type="PROSITE" id="PS50987">
    <property type="entry name" value="HTH_ARSR_2"/>
    <property type="match status" value="1"/>
</dbReference>
<dbReference type="Pfam" id="PF01022">
    <property type="entry name" value="HTH_5"/>
    <property type="match status" value="1"/>
</dbReference>
<dbReference type="SUPFAM" id="SSF46785">
    <property type="entry name" value="Winged helix' DNA-binding domain"/>
    <property type="match status" value="1"/>
</dbReference>
<dbReference type="PANTHER" id="PTHR33154">
    <property type="entry name" value="TRANSCRIPTIONAL REGULATOR, ARSR FAMILY"/>
    <property type="match status" value="1"/>
</dbReference>
<keyword evidence="2" id="KW-0238">DNA-binding</keyword>
<keyword evidence="1" id="KW-0805">Transcription regulation</keyword>
<dbReference type="Proteomes" id="UP000824049">
    <property type="component" value="Unassembled WGS sequence"/>
</dbReference>
<feature type="domain" description="HTH arsR-type" evidence="4">
    <location>
        <begin position="1"/>
        <end position="97"/>
    </location>
</feature>
<dbReference type="InterPro" id="IPR036388">
    <property type="entry name" value="WH-like_DNA-bd_sf"/>
</dbReference>
<accession>A0A9D2J6V2</accession>
<evidence type="ECO:0000256" key="2">
    <source>
        <dbReference type="ARBA" id="ARBA00023125"/>
    </source>
</evidence>
<sequence>MDTIHQEHAKIFKALCDAKRLAILEQLRSGEKCACKLQEPLDLTQSGLSYHMKILCDSGIVVSRQEGKWTHYRLSTSGRDYAVELLKQLTTPDTVRNECGNKEK</sequence>
<dbReference type="InterPro" id="IPR011991">
    <property type="entry name" value="ArsR-like_HTH"/>
</dbReference>
<dbReference type="InterPro" id="IPR051081">
    <property type="entry name" value="HTH_MetalResp_TranReg"/>
</dbReference>
<dbReference type="PANTHER" id="PTHR33154:SF18">
    <property type="entry name" value="ARSENICAL RESISTANCE OPERON REPRESSOR"/>
    <property type="match status" value="1"/>
</dbReference>
<dbReference type="InterPro" id="IPR036390">
    <property type="entry name" value="WH_DNA-bd_sf"/>
</dbReference>
<proteinExistence type="predicted"/>
<dbReference type="Gene3D" id="1.10.10.10">
    <property type="entry name" value="Winged helix-like DNA-binding domain superfamily/Winged helix DNA-binding domain"/>
    <property type="match status" value="1"/>
</dbReference>
<dbReference type="GO" id="GO:0003677">
    <property type="term" value="F:DNA binding"/>
    <property type="evidence" value="ECO:0007669"/>
    <property type="project" value="UniProtKB-KW"/>
</dbReference>
<reference evidence="5" key="1">
    <citation type="journal article" date="2021" name="PeerJ">
        <title>Extensive microbial diversity within the chicken gut microbiome revealed by metagenomics and culture.</title>
        <authorList>
            <person name="Gilroy R."/>
            <person name="Ravi A."/>
            <person name="Getino M."/>
            <person name="Pursley I."/>
            <person name="Horton D.L."/>
            <person name="Alikhan N.F."/>
            <person name="Baker D."/>
            <person name="Gharbi K."/>
            <person name="Hall N."/>
            <person name="Watson M."/>
            <person name="Adriaenssens E.M."/>
            <person name="Foster-Nyarko E."/>
            <person name="Jarju S."/>
            <person name="Secka A."/>
            <person name="Antonio M."/>
            <person name="Oren A."/>
            <person name="Chaudhuri R.R."/>
            <person name="La Ragione R."/>
            <person name="Hildebrand F."/>
            <person name="Pallen M.J."/>
        </authorList>
    </citation>
    <scope>NUCLEOTIDE SEQUENCE</scope>
    <source>
        <strain evidence="5">CHK179-28034</strain>
    </source>
</reference>
<name>A0A9D2J6V2_9FIRM</name>
<dbReference type="EMBL" id="DXBR01000028">
    <property type="protein sequence ID" value="HIZ38768.1"/>
    <property type="molecule type" value="Genomic_DNA"/>
</dbReference>
<dbReference type="CDD" id="cd00090">
    <property type="entry name" value="HTH_ARSR"/>
    <property type="match status" value="1"/>
</dbReference>
<evidence type="ECO:0000313" key="5">
    <source>
        <dbReference type="EMBL" id="HIZ38768.1"/>
    </source>
</evidence>
<keyword evidence="3" id="KW-0804">Transcription</keyword>
<evidence type="ECO:0000256" key="3">
    <source>
        <dbReference type="ARBA" id="ARBA00023163"/>
    </source>
</evidence>
<dbReference type="GO" id="GO:0003700">
    <property type="term" value="F:DNA-binding transcription factor activity"/>
    <property type="evidence" value="ECO:0007669"/>
    <property type="project" value="InterPro"/>
</dbReference>
<protein>
    <submittedName>
        <fullName evidence="5">Metalloregulator ArsR/SmtB family transcription factor</fullName>
    </submittedName>
</protein>
<evidence type="ECO:0000256" key="1">
    <source>
        <dbReference type="ARBA" id="ARBA00023015"/>
    </source>
</evidence>
<dbReference type="AlphaFoldDB" id="A0A9D2J6V2"/>
<organism evidence="5 6">
    <name type="scientific">Candidatus Anaerobutyricum stercoris</name>
    <dbReference type="NCBI Taxonomy" id="2838457"/>
    <lineage>
        <taxon>Bacteria</taxon>
        <taxon>Bacillati</taxon>
        <taxon>Bacillota</taxon>
        <taxon>Clostridia</taxon>
        <taxon>Lachnospirales</taxon>
        <taxon>Lachnospiraceae</taxon>
        <taxon>Anaerobutyricum</taxon>
    </lineage>
</organism>
<evidence type="ECO:0000313" key="6">
    <source>
        <dbReference type="Proteomes" id="UP000824049"/>
    </source>
</evidence>
<evidence type="ECO:0000259" key="4">
    <source>
        <dbReference type="PROSITE" id="PS50987"/>
    </source>
</evidence>
<dbReference type="PRINTS" id="PR00778">
    <property type="entry name" value="HTHARSR"/>
</dbReference>
<dbReference type="InterPro" id="IPR001845">
    <property type="entry name" value="HTH_ArsR_DNA-bd_dom"/>
</dbReference>
<dbReference type="SMART" id="SM00418">
    <property type="entry name" value="HTH_ARSR"/>
    <property type="match status" value="1"/>
</dbReference>
<dbReference type="NCBIfam" id="NF033788">
    <property type="entry name" value="HTH_metalloreg"/>
    <property type="match status" value="1"/>
</dbReference>
<gene>
    <name evidence="5" type="ORF">H9968_02410</name>
</gene>